<dbReference type="GO" id="GO:0019441">
    <property type="term" value="P:L-tryptophan catabolic process to kynurenine"/>
    <property type="evidence" value="ECO:0007669"/>
    <property type="project" value="UniProtKB-UniRule"/>
</dbReference>
<dbReference type="PROSITE" id="PS00876">
    <property type="entry name" value="IDO_1"/>
    <property type="match status" value="1"/>
</dbReference>
<dbReference type="GO" id="GO:0033754">
    <property type="term" value="F:indoleamine 2,3-dioxygenase activity"/>
    <property type="evidence" value="ECO:0007669"/>
    <property type="project" value="UniProtKB-EC"/>
</dbReference>
<dbReference type="Pfam" id="PF01231">
    <property type="entry name" value="IDO"/>
    <property type="match status" value="1"/>
</dbReference>
<dbReference type="Gene3D" id="1.20.58.480">
    <property type="match status" value="1"/>
</dbReference>
<dbReference type="VEuPathDB" id="FungiDB:YALI0_F26455g"/>
<dbReference type="GeneID" id="2908695"/>
<reference evidence="7 8" key="1">
    <citation type="journal article" date="2016" name="PLoS ONE">
        <title>Sequence Assembly of Yarrowia lipolytica Strain W29/CLIB89 Shows Transposable Element Diversity.</title>
        <authorList>
            <person name="Magnan C."/>
            <person name="Yu J."/>
            <person name="Chang I."/>
            <person name="Jahn E."/>
            <person name="Kanomata Y."/>
            <person name="Wu J."/>
            <person name="Zeller M."/>
            <person name="Oakes M."/>
            <person name="Baldi P."/>
            <person name="Sandmeyer S."/>
        </authorList>
    </citation>
    <scope>NUCLEOTIDE SEQUENCE [LARGE SCALE GENOMIC DNA]</scope>
    <source>
        <strain evidence="8">CLIB89(W29)</strain>
    </source>
</reference>
<keyword evidence="2 4" id="KW-0479">Metal-binding</keyword>
<evidence type="ECO:0000256" key="2">
    <source>
        <dbReference type="ARBA" id="ARBA00022723"/>
    </source>
</evidence>
<dbReference type="RefSeq" id="XP_505908.3">
    <property type="nucleotide sequence ID" value="XM_505908.3"/>
</dbReference>
<dbReference type="KEGG" id="yli:2908695"/>
<keyword evidence="3 4" id="KW-0408">Iron</keyword>
<dbReference type="EMBL" id="CP017558">
    <property type="protein sequence ID" value="AOW07740.1"/>
    <property type="molecule type" value="Genomic_DNA"/>
</dbReference>
<dbReference type="VEuPathDB" id="FungiDB:YALI1_F33861g"/>
<dbReference type="GO" id="GO:0046872">
    <property type="term" value="F:metal ion binding"/>
    <property type="evidence" value="ECO:0007669"/>
    <property type="project" value="UniProtKB-UniRule"/>
</dbReference>
<organism evidence="7 8">
    <name type="scientific">Yarrowia lipolytica</name>
    <name type="common">Candida lipolytica</name>
    <dbReference type="NCBI Taxonomy" id="4952"/>
    <lineage>
        <taxon>Eukaryota</taxon>
        <taxon>Fungi</taxon>
        <taxon>Dikarya</taxon>
        <taxon>Ascomycota</taxon>
        <taxon>Saccharomycotina</taxon>
        <taxon>Dipodascomycetes</taxon>
        <taxon>Dipodascales</taxon>
        <taxon>Dipodascales incertae sedis</taxon>
        <taxon>Yarrowia</taxon>
    </lineage>
</organism>
<feature type="region of interest" description="Disordered" evidence="6">
    <location>
        <begin position="447"/>
        <end position="481"/>
    </location>
</feature>
<dbReference type="EC" id="1.13.11.52" evidence="5"/>
<dbReference type="GO" id="GO:0005737">
    <property type="term" value="C:cytoplasm"/>
    <property type="evidence" value="ECO:0007669"/>
    <property type="project" value="TreeGrafter"/>
</dbReference>
<evidence type="ECO:0000256" key="6">
    <source>
        <dbReference type="SAM" id="MobiDB-lite"/>
    </source>
</evidence>
<feature type="region of interest" description="Disordered" evidence="6">
    <location>
        <begin position="291"/>
        <end position="321"/>
    </location>
</feature>
<accession>A0A1D8NQ38</accession>
<dbReference type="InterPro" id="IPR000898">
    <property type="entry name" value="Indolamine_dOase"/>
</dbReference>
<feature type="compositionally biased region" description="Basic and acidic residues" evidence="6">
    <location>
        <begin position="462"/>
        <end position="481"/>
    </location>
</feature>
<comment type="catalytic activity">
    <reaction evidence="5">
        <text>L-tryptophan + O2 = N-formyl-L-kynurenine</text>
        <dbReference type="Rhea" id="RHEA:24536"/>
        <dbReference type="ChEBI" id="CHEBI:15379"/>
        <dbReference type="ChEBI" id="CHEBI:57912"/>
        <dbReference type="ChEBI" id="CHEBI:58629"/>
    </reaction>
</comment>
<feature type="compositionally biased region" description="Low complexity" evidence="6">
    <location>
        <begin position="307"/>
        <end position="318"/>
    </location>
</feature>
<keyword evidence="5" id="KW-0223">Dioxygenase</keyword>
<keyword evidence="4 5" id="KW-0349">Heme</keyword>
<dbReference type="GO" id="GO:0020037">
    <property type="term" value="F:heme binding"/>
    <property type="evidence" value="ECO:0007669"/>
    <property type="project" value="UniProtKB-UniRule"/>
</dbReference>
<dbReference type="PANTHER" id="PTHR28657:SF5">
    <property type="entry name" value="INDOLEAMINE 2,3-DIOXYGENASE"/>
    <property type="match status" value="1"/>
</dbReference>
<dbReference type="Proteomes" id="UP000182444">
    <property type="component" value="Chromosome 1F"/>
</dbReference>
<dbReference type="PANTHER" id="PTHR28657">
    <property type="entry name" value="INDOLEAMINE 2,3-DIOXYGENASE"/>
    <property type="match status" value="1"/>
</dbReference>
<comment type="similarity">
    <text evidence="1 5">Belongs to the indoleamine 2,3-dioxygenase family.</text>
</comment>
<feature type="binding site" description="proximal binding residue" evidence="4">
    <location>
        <position position="380"/>
    </location>
    <ligand>
        <name>heme b</name>
        <dbReference type="ChEBI" id="CHEBI:60344"/>
    </ligand>
    <ligandPart>
        <name>Fe</name>
        <dbReference type="ChEBI" id="CHEBI:18248"/>
    </ligandPart>
</feature>
<dbReference type="SUPFAM" id="SSF140959">
    <property type="entry name" value="Indolic compounds 2,3-dioxygenase-like"/>
    <property type="match status" value="1"/>
</dbReference>
<dbReference type="InterPro" id="IPR037217">
    <property type="entry name" value="Trp/Indoleamine_2_3_dOase-like"/>
</dbReference>
<proteinExistence type="inferred from homology"/>
<evidence type="ECO:0000256" key="1">
    <source>
        <dbReference type="ARBA" id="ARBA00007119"/>
    </source>
</evidence>
<evidence type="ECO:0000313" key="8">
    <source>
        <dbReference type="Proteomes" id="UP000182444"/>
    </source>
</evidence>
<evidence type="ECO:0000256" key="5">
    <source>
        <dbReference type="RuleBase" id="RU369119"/>
    </source>
</evidence>
<keyword evidence="5" id="KW-0560">Oxidoreductase</keyword>
<dbReference type="eggNOG" id="ENOG502QV6W">
    <property type="taxonomic scope" value="Eukaryota"/>
</dbReference>
<dbReference type="AlphaFoldDB" id="A0A1D8NQ38"/>
<dbReference type="OMA" id="SNKIMEP"/>
<comment type="function">
    <text evidence="5">Produces N-formyl-kynurenine through the oxidation of tryptophan.</text>
</comment>
<evidence type="ECO:0000256" key="3">
    <source>
        <dbReference type="ARBA" id="ARBA00023004"/>
    </source>
</evidence>
<gene>
    <name evidence="7" type="ORF">YALI1_F33861g</name>
</gene>
<name>A0A1D8NQ38_YARLL</name>
<protein>
    <recommendedName>
        <fullName evidence="5">Indoleamine 2,3-dioxygenase</fullName>
        <ecNumber evidence="5">1.13.11.52</ecNumber>
    </recommendedName>
</protein>
<evidence type="ECO:0000313" key="7">
    <source>
        <dbReference type="EMBL" id="AOW07740.1"/>
    </source>
</evidence>
<sequence length="522" mass="58651">MHAALPNLADYEVSDKTGFLPEQLPLESLTNPYYAPWEQVAQNLPALILTRRIRQYVDTRMPVLEIDQLKTPEEQRRAYSVLSFIAHAYIWGSPGDDPRDYIPPQITEPWVAISDLLELPPVCTYAGLCLWNHKTIMPVASSDQWDLDSLATITTYTGSFDESWFYLVSTTMERQGGACIKAGLGAIAAARENDFATVTSNLQYLAEAIDAIITLLGRMYEMCEPHTFYHRLRPYLSGSENMADRGLPHGVKYQTRADPDSKEYRAYAGGSNAQSSLIQTLDILLNVEHRATGQRPTSKKDNSTRDASPPASQATAPPKQNNFIHEMRKYMPGPHRRFLEHLQQVAEIRDFVLANQAEHPEIVLAYDACLAMLRSFRDKHIQIVSRYIILQAKEKAKTGIALTAPAGPERGTGGTALIPFLKQARDETGDPAASSWGKRILSDNFKSYQRPAGRPKKTKISKPTEKIHSSSEDEDTREKNAVHLRQKIKHKVQNLEDNSEDENVGLAGNWELGKDEGKIIHW</sequence>
<dbReference type="GO" id="GO:0034354">
    <property type="term" value="P:'de novo' NAD+ biosynthetic process from L-tryptophan"/>
    <property type="evidence" value="ECO:0007669"/>
    <property type="project" value="EnsemblFungi"/>
</dbReference>
<evidence type="ECO:0000256" key="4">
    <source>
        <dbReference type="PIRSR" id="PIRSR600898-1"/>
    </source>
</evidence>